<protein>
    <submittedName>
        <fullName evidence="1">Alpha/beta hydrolase</fullName>
    </submittedName>
</protein>
<dbReference type="GO" id="GO:0016787">
    <property type="term" value="F:hydrolase activity"/>
    <property type="evidence" value="ECO:0007669"/>
    <property type="project" value="UniProtKB-KW"/>
</dbReference>
<dbReference type="PANTHER" id="PTHR37946">
    <property type="entry name" value="SLL1969 PROTEIN"/>
    <property type="match status" value="1"/>
</dbReference>
<dbReference type="InterPro" id="IPR029058">
    <property type="entry name" value="AB_hydrolase_fold"/>
</dbReference>
<evidence type="ECO:0000313" key="2">
    <source>
        <dbReference type="Proteomes" id="UP000323258"/>
    </source>
</evidence>
<name>A0A5D4GMG2_9HYPH</name>
<dbReference type="EMBL" id="VSZS01000068">
    <property type="protein sequence ID" value="TYR29557.1"/>
    <property type="molecule type" value="Genomic_DNA"/>
</dbReference>
<reference evidence="1 2" key="1">
    <citation type="submission" date="2019-08" db="EMBL/GenBank/DDBJ databases">
        <authorList>
            <person name="Seo Y.L."/>
        </authorList>
    </citation>
    <scope>NUCLEOTIDE SEQUENCE [LARGE SCALE GENOMIC DNA]</scope>
    <source>
        <strain evidence="1 2">MaA-C15</strain>
    </source>
</reference>
<reference evidence="1 2" key="2">
    <citation type="submission" date="2019-09" db="EMBL/GenBank/DDBJ databases">
        <title>Mesorhizobium sp. MaA-C15 isolated from Microcystis aeruginosa.</title>
        <authorList>
            <person name="Jeong S.E."/>
            <person name="Jin H.M."/>
            <person name="Jeon C.O."/>
        </authorList>
    </citation>
    <scope>NUCLEOTIDE SEQUENCE [LARGE SCALE GENOMIC DNA]</scope>
    <source>
        <strain evidence="1 2">MaA-C15</strain>
    </source>
</reference>
<dbReference type="SUPFAM" id="SSF53474">
    <property type="entry name" value="alpha/beta-Hydrolases"/>
    <property type="match status" value="1"/>
</dbReference>
<dbReference type="Gene3D" id="3.40.50.1820">
    <property type="entry name" value="alpha/beta hydrolase"/>
    <property type="match status" value="1"/>
</dbReference>
<sequence>MLALWPSVAAARDCVVLLHGLGRGTSSLLLMEEVLETFDFQVVNEGYSSTDTPIDLLMAHVDNSVARCGDAGKVHFVTHSLGGILVRAWLHEHRPGNLGRVVMLGPPNKGSEIVDAFGDLALFELVTGPTGMKLGTGPGSVPNTLGPADFDLGIVAGDRSVNPVLSRVFDGPNDGKVSVESTKLEGMADHIVLPTSHTFMMNNPLVVAQVVNFLREGRFDHGLTMRELFNRAFEN</sequence>
<comment type="caution">
    <text evidence="1">The sequence shown here is derived from an EMBL/GenBank/DDBJ whole genome shotgun (WGS) entry which is preliminary data.</text>
</comment>
<organism evidence="1 2">
    <name type="scientific">Neoaquamicrobium microcysteis</name>
    <dbReference type="NCBI Taxonomy" id="2682781"/>
    <lineage>
        <taxon>Bacteria</taxon>
        <taxon>Pseudomonadati</taxon>
        <taxon>Pseudomonadota</taxon>
        <taxon>Alphaproteobacteria</taxon>
        <taxon>Hyphomicrobiales</taxon>
        <taxon>Phyllobacteriaceae</taxon>
        <taxon>Neoaquamicrobium</taxon>
    </lineage>
</organism>
<proteinExistence type="predicted"/>
<keyword evidence="1" id="KW-0378">Hydrolase</keyword>
<dbReference type="Proteomes" id="UP000323258">
    <property type="component" value="Unassembled WGS sequence"/>
</dbReference>
<keyword evidence="2" id="KW-1185">Reference proteome</keyword>
<dbReference type="RefSeq" id="WP_148916866.1">
    <property type="nucleotide sequence ID" value="NZ_VSZS01000068.1"/>
</dbReference>
<dbReference type="PANTHER" id="PTHR37946:SF1">
    <property type="entry name" value="SLL1969 PROTEIN"/>
    <property type="match status" value="1"/>
</dbReference>
<dbReference type="AlphaFoldDB" id="A0A5D4GMG2"/>
<evidence type="ECO:0000313" key="1">
    <source>
        <dbReference type="EMBL" id="TYR29557.1"/>
    </source>
</evidence>
<dbReference type="OrthoDB" id="556502at2"/>
<gene>
    <name evidence="1" type="ORF">FY036_22140</name>
</gene>
<accession>A0A5D4GMG2</accession>